<reference evidence="1" key="1">
    <citation type="journal article" date="2022" name="bioRxiv">
        <title>Sequencing and chromosome-scale assembly of the giantPleurodeles waltlgenome.</title>
        <authorList>
            <person name="Brown T."/>
            <person name="Elewa A."/>
            <person name="Iarovenko S."/>
            <person name="Subramanian E."/>
            <person name="Araus A.J."/>
            <person name="Petzold A."/>
            <person name="Susuki M."/>
            <person name="Suzuki K.-i.T."/>
            <person name="Hayashi T."/>
            <person name="Toyoda A."/>
            <person name="Oliveira C."/>
            <person name="Osipova E."/>
            <person name="Leigh N.D."/>
            <person name="Simon A."/>
            <person name="Yun M.H."/>
        </authorList>
    </citation>
    <scope>NUCLEOTIDE SEQUENCE</scope>
    <source>
        <strain evidence="1">20211129_DDA</strain>
        <tissue evidence="1">Liver</tissue>
    </source>
</reference>
<organism evidence="1 2">
    <name type="scientific">Pleurodeles waltl</name>
    <name type="common">Iberian ribbed newt</name>
    <dbReference type="NCBI Taxonomy" id="8319"/>
    <lineage>
        <taxon>Eukaryota</taxon>
        <taxon>Metazoa</taxon>
        <taxon>Chordata</taxon>
        <taxon>Craniata</taxon>
        <taxon>Vertebrata</taxon>
        <taxon>Euteleostomi</taxon>
        <taxon>Amphibia</taxon>
        <taxon>Batrachia</taxon>
        <taxon>Caudata</taxon>
        <taxon>Salamandroidea</taxon>
        <taxon>Salamandridae</taxon>
        <taxon>Pleurodelinae</taxon>
        <taxon>Pleurodeles</taxon>
    </lineage>
</organism>
<keyword evidence="2" id="KW-1185">Reference proteome</keyword>
<dbReference type="AlphaFoldDB" id="A0AAV7PT24"/>
<proteinExistence type="predicted"/>
<evidence type="ECO:0000313" key="2">
    <source>
        <dbReference type="Proteomes" id="UP001066276"/>
    </source>
</evidence>
<comment type="caution">
    <text evidence="1">The sequence shown here is derived from an EMBL/GenBank/DDBJ whole genome shotgun (WGS) entry which is preliminary data.</text>
</comment>
<dbReference type="Proteomes" id="UP001066276">
    <property type="component" value="Chromosome 7"/>
</dbReference>
<name>A0AAV7PT24_PLEWA</name>
<dbReference type="EMBL" id="JANPWB010000011">
    <property type="protein sequence ID" value="KAJ1131436.1"/>
    <property type="molecule type" value="Genomic_DNA"/>
</dbReference>
<protein>
    <submittedName>
        <fullName evidence="1">Uncharacterized protein</fullName>
    </submittedName>
</protein>
<gene>
    <name evidence="1" type="ORF">NDU88_009773</name>
</gene>
<sequence>MRPLGAVLLRSWDRLFERAVSPRRDGADKIAVTSSSLNGSCLFPLVYILNTLFIPDVLKRAPSARAVQRPRLTALRVPAQRAKGSAVPLSCSPSSVTLRDARPLTGISVLAAARKNVRNYYYASGDIANIAYLERVYEESEYASTFLVWQMQERQVQNTVTYLLDDKTKIRIVEPAQIYEKKFKQ</sequence>
<evidence type="ECO:0000313" key="1">
    <source>
        <dbReference type="EMBL" id="KAJ1131436.1"/>
    </source>
</evidence>
<accession>A0AAV7PT24</accession>